<feature type="region of interest" description="Disordered" evidence="1">
    <location>
        <begin position="1"/>
        <end position="67"/>
    </location>
</feature>
<protein>
    <recommendedName>
        <fullName evidence="2">EF-hand domain-containing protein</fullName>
    </recommendedName>
</protein>
<feature type="domain" description="EF-hand" evidence="2">
    <location>
        <begin position="262"/>
        <end position="297"/>
    </location>
</feature>
<feature type="compositionally biased region" description="Polar residues" evidence="1">
    <location>
        <begin position="14"/>
        <end position="31"/>
    </location>
</feature>
<organism evidence="3">
    <name type="scientific">Aphanomyces stellatus</name>
    <dbReference type="NCBI Taxonomy" id="120398"/>
    <lineage>
        <taxon>Eukaryota</taxon>
        <taxon>Sar</taxon>
        <taxon>Stramenopiles</taxon>
        <taxon>Oomycota</taxon>
        <taxon>Saprolegniomycetes</taxon>
        <taxon>Saprolegniales</taxon>
        <taxon>Verrucalvaceae</taxon>
        <taxon>Aphanomyces</taxon>
    </lineage>
</organism>
<evidence type="ECO:0000256" key="1">
    <source>
        <dbReference type="SAM" id="MobiDB-lite"/>
    </source>
</evidence>
<dbReference type="GO" id="GO:0005509">
    <property type="term" value="F:calcium ion binding"/>
    <property type="evidence" value="ECO:0007669"/>
    <property type="project" value="InterPro"/>
</dbReference>
<dbReference type="SUPFAM" id="SSF47473">
    <property type="entry name" value="EF-hand"/>
    <property type="match status" value="1"/>
</dbReference>
<dbReference type="Gene3D" id="2.100.10.50">
    <property type="match status" value="1"/>
</dbReference>
<dbReference type="PROSITE" id="PS50222">
    <property type="entry name" value="EF_HAND_2"/>
    <property type="match status" value="1"/>
</dbReference>
<dbReference type="EMBL" id="VJMH01005172">
    <property type="protein sequence ID" value="KAF0699517.1"/>
    <property type="molecule type" value="Genomic_DNA"/>
</dbReference>
<dbReference type="AlphaFoldDB" id="A0A6A4YQB2"/>
<dbReference type="InterPro" id="IPR002048">
    <property type="entry name" value="EF_hand_dom"/>
</dbReference>
<gene>
    <name evidence="3" type="ORF">As57867_009874</name>
</gene>
<evidence type="ECO:0000313" key="3">
    <source>
        <dbReference type="EMBL" id="KAF0699517.1"/>
    </source>
</evidence>
<reference evidence="3" key="1">
    <citation type="submission" date="2019-06" db="EMBL/GenBank/DDBJ databases">
        <title>Genomics analysis of Aphanomyces spp. identifies a new class of oomycete effector associated with host adaptation.</title>
        <authorList>
            <person name="Gaulin E."/>
        </authorList>
    </citation>
    <scope>NUCLEOTIDE SEQUENCE</scope>
    <source>
        <strain evidence="3">CBS 578.67</strain>
    </source>
</reference>
<name>A0A6A4YQB2_9STRA</name>
<evidence type="ECO:0000259" key="2">
    <source>
        <dbReference type="PROSITE" id="PS50222"/>
    </source>
</evidence>
<feature type="compositionally biased region" description="Basic and acidic residues" evidence="1">
    <location>
        <begin position="32"/>
        <end position="67"/>
    </location>
</feature>
<dbReference type="InterPro" id="IPR011992">
    <property type="entry name" value="EF-hand-dom_pair"/>
</dbReference>
<dbReference type="OrthoDB" id="26525at2759"/>
<comment type="caution">
    <text evidence="3">The sequence shown here is derived from an EMBL/GenBank/DDBJ whole genome shotgun (WGS) entry which is preliminary data.</text>
</comment>
<sequence length="513" mass="58443">MSNHGSPLKPALATQKSVSFEGSPQKQLSTKDLTKSELEARERTQQEQQGREKPKADNKPVEKPTKIDVDDHPLLANLKVDGKEVGAYMLCKFADDVMGHRARQIFREKASSIKGQNGIYYYLKELMKKFSQDEGKDKKGKRVAATDELELEEHQFRKLMASDPAFECLVSQEDTTMLFQRMVNSATKSTLSHLDFVEFCLLDRMQLLILLCKYWKSLRKSKLSDNELLDTYRRMTVTGSNESQMSVDLFGAAIAREFDVVLTIGEIEVMLDLIDYDGDGVVKPADFEAFYKDVDRAQKLVELKEPDSIVDLKYSTNDNEGAELKREGYILYPKNLHEGHGMLYFWYKRAPRESGKPAIETIQYSATNRDTELVAQGFVCLNGTKPIAKKYIWIKHAQTQSRSFHAPELGDIFITAGNVADEKSATLWMPPCRGYKQIEGSLDDTNPFVGLWTQKRGVFLWTRYMNQALDVLEFKPPPSPNNTVSAGMWARVDELENQIRQTLRRRCPVEADG</sequence>
<accession>A0A6A4YQB2</accession>
<proteinExistence type="predicted"/>
<feature type="non-terminal residue" evidence="3">
    <location>
        <position position="513"/>
    </location>
</feature>